<dbReference type="NCBIfam" id="NF001211">
    <property type="entry name" value="PRK00179.1"/>
    <property type="match status" value="1"/>
</dbReference>
<dbReference type="GO" id="GO:0097367">
    <property type="term" value="F:carbohydrate derivative binding"/>
    <property type="evidence" value="ECO:0007669"/>
    <property type="project" value="InterPro"/>
</dbReference>
<dbReference type="InterPro" id="IPR023096">
    <property type="entry name" value="G6P_Isomerase_C"/>
</dbReference>
<feature type="active site" evidence="7">
    <location>
        <position position="535"/>
    </location>
</feature>
<dbReference type="Proteomes" id="UP000008888">
    <property type="component" value="Chromosome"/>
</dbReference>
<dbReference type="EMBL" id="CP002738">
    <property type="protein sequence ID" value="AEF98895.1"/>
    <property type="molecule type" value="Genomic_DNA"/>
</dbReference>
<dbReference type="UniPathway" id="UPA00138"/>
<dbReference type="FunFam" id="3.40.50.10490:FF:000004">
    <property type="entry name" value="Glucose-6-phosphate isomerase"/>
    <property type="match status" value="1"/>
</dbReference>
<dbReference type="GO" id="GO:0006096">
    <property type="term" value="P:glycolytic process"/>
    <property type="evidence" value="ECO:0007669"/>
    <property type="project" value="UniProtKB-UniRule"/>
</dbReference>
<dbReference type="GO" id="GO:0004347">
    <property type="term" value="F:glucose-6-phosphate isomerase activity"/>
    <property type="evidence" value="ECO:0007669"/>
    <property type="project" value="UniProtKB-UniRule"/>
</dbReference>
<reference key="2">
    <citation type="submission" date="2011-05" db="EMBL/GenBank/DDBJ databases">
        <title>Complete genome sequence of the aerobic marine methanotroph Methylomonas methanica MC09.</title>
        <authorList>
            <person name="Boden R."/>
            <person name="Cunliffe M."/>
            <person name="Scanlan J."/>
            <person name="Moussard H."/>
            <person name="Kits K.D."/>
            <person name="Klotz M."/>
            <person name="Jetten M."/>
            <person name="Vuilleumier S."/>
            <person name="Han J."/>
            <person name="Peters L."/>
            <person name="Mikhailova N."/>
            <person name="Teshima H."/>
            <person name="Tapia R."/>
            <person name="Kyrpides N."/>
            <person name="Ivanova N."/>
            <person name="Pagani I."/>
            <person name="Cheng J.-F."/>
            <person name="Goodwin L."/>
            <person name="Han C."/>
            <person name="Hauser L."/>
            <person name="Land M."/>
            <person name="Lapidus A."/>
            <person name="Lucas S."/>
            <person name="Pitluck S."/>
            <person name="Woyke T."/>
            <person name="Stein L.Y."/>
            <person name="Murrell C."/>
        </authorList>
    </citation>
    <scope>NUCLEOTIDE SEQUENCE</scope>
    <source>
        <strain>MC09</strain>
    </source>
</reference>
<comment type="pathway">
    <text evidence="1 7 8">Carbohydrate degradation; glycolysis; D-glyceraldehyde 3-phosphate and glycerone phosphate from D-glucose: step 2/4.</text>
</comment>
<reference evidence="9 10" key="1">
    <citation type="journal article" date="2011" name="J. Bacteriol.">
        <title>Complete Genome Sequence of the Aerobic Marine Methanotroph Methylomonas methanica MC09.</title>
        <authorList>
            <person name="Boden R."/>
            <person name="Cunliffe M."/>
            <person name="Scanlan J."/>
            <person name="Moussard H."/>
            <person name="Kits K.D."/>
            <person name="Klotz M.G."/>
            <person name="Jetten M.S."/>
            <person name="Vuilleumier S."/>
            <person name="Han J."/>
            <person name="Peters L."/>
            <person name="Mikhailova N."/>
            <person name="Teshima H."/>
            <person name="Tapia R."/>
            <person name="Kyrpides N."/>
            <person name="Ivanova N."/>
            <person name="Pagani I."/>
            <person name="Cheng J.F."/>
            <person name="Goodwin L."/>
            <person name="Han C."/>
            <person name="Hauser L."/>
            <person name="Land M.L."/>
            <person name="Lapidus A."/>
            <person name="Lucas S."/>
            <person name="Pitluck S."/>
            <person name="Woyke T."/>
            <person name="Stein L."/>
            <person name="Murrell J.C."/>
        </authorList>
    </citation>
    <scope>NUCLEOTIDE SEQUENCE [LARGE SCALE GENOMIC DNA]</scope>
    <source>
        <strain evidence="9 10">MC09</strain>
    </source>
</reference>
<dbReference type="GO" id="GO:0006094">
    <property type="term" value="P:gluconeogenesis"/>
    <property type="evidence" value="ECO:0007669"/>
    <property type="project" value="UniProtKB-UniRule"/>
</dbReference>
<evidence type="ECO:0000256" key="6">
    <source>
        <dbReference type="ARBA" id="ARBA00029321"/>
    </source>
</evidence>
<comment type="catalytic activity">
    <reaction evidence="6 7 8">
        <text>alpha-D-glucose 6-phosphate = beta-D-fructose 6-phosphate</text>
        <dbReference type="Rhea" id="RHEA:11816"/>
        <dbReference type="ChEBI" id="CHEBI:57634"/>
        <dbReference type="ChEBI" id="CHEBI:58225"/>
        <dbReference type="EC" id="5.3.1.9"/>
    </reaction>
</comment>
<comment type="function">
    <text evidence="7">Catalyzes the reversible isomerization of glucose-6-phosphate to fructose-6-phosphate.</text>
</comment>
<feature type="active site" description="Proton donor" evidence="7">
    <location>
        <position position="379"/>
    </location>
</feature>
<dbReference type="HAMAP" id="MF_00473">
    <property type="entry name" value="G6P_isomerase"/>
    <property type="match status" value="1"/>
</dbReference>
<comment type="subcellular location">
    <subcellularLocation>
        <location evidence="7">Cytoplasm</location>
    </subcellularLocation>
</comment>
<accession>G0A283</accession>
<evidence type="ECO:0000313" key="9">
    <source>
        <dbReference type="EMBL" id="AEF98895.1"/>
    </source>
</evidence>
<reference evidence="10" key="3">
    <citation type="submission" date="2011-05" db="EMBL/GenBank/DDBJ databases">
        <title>Complete sequence of Methylomonas methanica MC09.</title>
        <authorList>
            <consortium name="US DOE Joint Genome Institute"/>
            <person name="Lucas S."/>
            <person name="Han J."/>
            <person name="Lapidus A."/>
            <person name="Cheng J.-F."/>
            <person name="Goodwin L."/>
            <person name="Pitluck S."/>
            <person name="Peters L."/>
            <person name="Mikhailova N."/>
            <person name="Teshima H."/>
            <person name="Han C."/>
            <person name="Tapia R."/>
            <person name="Land M."/>
            <person name="Hauser L."/>
            <person name="Kyrpides N."/>
            <person name="Ivanova N."/>
            <person name="Pagani I."/>
            <person name="Stein L."/>
            <person name="Woyke T."/>
        </authorList>
    </citation>
    <scope>NUCLEOTIDE SEQUENCE [LARGE SCALE GENOMIC DNA]</scope>
    <source>
        <strain evidence="10">MC09</strain>
    </source>
</reference>
<dbReference type="GO" id="GO:0048029">
    <property type="term" value="F:monosaccharide binding"/>
    <property type="evidence" value="ECO:0007669"/>
    <property type="project" value="TreeGrafter"/>
</dbReference>
<dbReference type="Gene3D" id="3.40.50.10490">
    <property type="entry name" value="Glucose-6-phosphate isomerase like protein, domain 1"/>
    <property type="match status" value="2"/>
</dbReference>
<gene>
    <name evidence="7" type="primary">pgi</name>
    <name evidence="9" type="ordered locus">Metme_0451</name>
</gene>
<evidence type="ECO:0000256" key="7">
    <source>
        <dbReference type="HAMAP-Rule" id="MF_00473"/>
    </source>
</evidence>
<dbReference type="HOGENOM" id="CLU_017947_3_1_6"/>
<dbReference type="PANTHER" id="PTHR11469">
    <property type="entry name" value="GLUCOSE-6-PHOSPHATE ISOMERASE"/>
    <property type="match status" value="1"/>
</dbReference>
<dbReference type="InterPro" id="IPR018189">
    <property type="entry name" value="Phosphoglucose_isomerase_CS"/>
</dbReference>
<dbReference type="CDD" id="cd05015">
    <property type="entry name" value="SIS_PGI_1"/>
    <property type="match status" value="1"/>
</dbReference>
<dbReference type="InterPro" id="IPR035482">
    <property type="entry name" value="SIS_PGI_2"/>
</dbReference>
<keyword evidence="7" id="KW-0963">Cytoplasm</keyword>
<dbReference type="PRINTS" id="PR00662">
    <property type="entry name" value="G6PISOMERASE"/>
</dbReference>
<evidence type="ECO:0000256" key="8">
    <source>
        <dbReference type="RuleBase" id="RU000612"/>
    </source>
</evidence>
<dbReference type="STRING" id="857087.Metme_0451"/>
<dbReference type="EC" id="5.3.1.9" evidence="7"/>
<dbReference type="InterPro" id="IPR001672">
    <property type="entry name" value="G6P_Isomerase"/>
</dbReference>
<dbReference type="GO" id="GO:0005829">
    <property type="term" value="C:cytosol"/>
    <property type="evidence" value="ECO:0007669"/>
    <property type="project" value="TreeGrafter"/>
</dbReference>
<proteinExistence type="inferred from homology"/>
<evidence type="ECO:0000256" key="2">
    <source>
        <dbReference type="ARBA" id="ARBA00006604"/>
    </source>
</evidence>
<dbReference type="PROSITE" id="PS00174">
    <property type="entry name" value="P_GLUCOSE_ISOMERASE_2"/>
    <property type="match status" value="1"/>
</dbReference>
<evidence type="ECO:0000256" key="1">
    <source>
        <dbReference type="ARBA" id="ARBA00004926"/>
    </source>
</evidence>
<dbReference type="InterPro" id="IPR046348">
    <property type="entry name" value="SIS_dom_sf"/>
</dbReference>
<organism evidence="9 10">
    <name type="scientific">Methylomonas methanica (strain DSM 25384 / MC09)</name>
    <dbReference type="NCBI Taxonomy" id="857087"/>
    <lineage>
        <taxon>Bacteria</taxon>
        <taxon>Pseudomonadati</taxon>
        <taxon>Pseudomonadota</taxon>
        <taxon>Gammaproteobacteria</taxon>
        <taxon>Methylococcales</taxon>
        <taxon>Methylococcaceae</taxon>
        <taxon>Methylomonas</taxon>
    </lineage>
</organism>
<keyword evidence="4 7" id="KW-0324">Glycolysis</keyword>
<sequence>MWECPCIHACFSVAKDTLSGLSQENMSKLINSPEWNAVKQHYLEIADTFCMKEAFAKDPRRFDKFSVTFNDLLFDYSKNLITEQTMPLLIDLADRAELRTKTEAMFSGSIINTTEKRAVLHTALRNRGNKPVLFRGQDVMPEINKVLAKMRVFTEQVRSGAWTGFTGKRITDIVNIGIGGSDLGPKMVDTALTPYGLEGLKAHFVSNVDQTDIVETLIPLNPETTLFLISSKTFTTQETMTNARSARNWFLNAAKDPALMSQHFIAISTNEEKVKEFGIDPDNMFEFWDWVGGRYSLWSVIGMSIALYIGMDNFEELLMGAYLADEHFRHAPFEENIPVIMGLLGIWYNNFFEAETYAILPYAQSLKYFADYFQQGDMESNGKSATINGEKVDYNTGPIIWGQPGTNGQHAFFQLIHQGTKLIPGDFLAAAQSQYDLPDHHDILISNFLAQAEALMRGKTEAEVRQDLSHQPDLDDALIASKIFEGNKPSNSFLFKKLTPRTLGTLIAFYEHKIFVQGVIWNINSFDQMGVELGKVLAKAILPELKNEDEIDSHDSSTNGLINTYKKLRKA</sequence>
<comment type="similarity">
    <text evidence="2 7 8">Belongs to the GPI family.</text>
</comment>
<feature type="active site" evidence="7">
    <location>
        <position position="410"/>
    </location>
</feature>
<dbReference type="UniPathway" id="UPA00109">
    <property type="reaction ID" value="UER00181"/>
</dbReference>
<dbReference type="Gene3D" id="1.10.1390.10">
    <property type="match status" value="1"/>
</dbReference>
<dbReference type="AlphaFoldDB" id="G0A283"/>
<dbReference type="KEGG" id="mmt:Metme_0451"/>
<keyword evidence="3 7" id="KW-0312">Gluconeogenesis</keyword>
<name>G0A283_METMM</name>
<dbReference type="FunFam" id="1.10.1390.10:FF:000001">
    <property type="entry name" value="Glucose-6-phosphate isomerase"/>
    <property type="match status" value="1"/>
</dbReference>
<dbReference type="SUPFAM" id="SSF53697">
    <property type="entry name" value="SIS domain"/>
    <property type="match status" value="1"/>
</dbReference>
<dbReference type="CDD" id="cd05016">
    <property type="entry name" value="SIS_PGI_2"/>
    <property type="match status" value="1"/>
</dbReference>
<evidence type="ECO:0000256" key="4">
    <source>
        <dbReference type="ARBA" id="ARBA00023152"/>
    </source>
</evidence>
<dbReference type="PROSITE" id="PS51463">
    <property type="entry name" value="P_GLUCOSE_ISOMERASE_3"/>
    <property type="match status" value="1"/>
</dbReference>
<dbReference type="Pfam" id="PF00342">
    <property type="entry name" value="PGI"/>
    <property type="match status" value="1"/>
</dbReference>
<dbReference type="GO" id="GO:0051156">
    <property type="term" value="P:glucose 6-phosphate metabolic process"/>
    <property type="evidence" value="ECO:0007669"/>
    <property type="project" value="TreeGrafter"/>
</dbReference>
<evidence type="ECO:0000313" key="10">
    <source>
        <dbReference type="Proteomes" id="UP000008888"/>
    </source>
</evidence>
<dbReference type="PANTHER" id="PTHR11469:SF1">
    <property type="entry name" value="GLUCOSE-6-PHOSPHATE ISOMERASE"/>
    <property type="match status" value="1"/>
</dbReference>
<comment type="pathway">
    <text evidence="7">Carbohydrate biosynthesis; gluconeogenesis.</text>
</comment>
<evidence type="ECO:0000256" key="5">
    <source>
        <dbReference type="ARBA" id="ARBA00023235"/>
    </source>
</evidence>
<keyword evidence="10" id="KW-1185">Reference proteome</keyword>
<keyword evidence="5 7" id="KW-0413">Isomerase</keyword>
<dbReference type="InterPro" id="IPR035476">
    <property type="entry name" value="SIS_PGI_1"/>
</dbReference>
<evidence type="ECO:0000256" key="3">
    <source>
        <dbReference type="ARBA" id="ARBA00022432"/>
    </source>
</evidence>
<protein>
    <recommendedName>
        <fullName evidence="7">Glucose-6-phosphate isomerase</fullName>
        <shortName evidence="7">GPI</shortName>
        <ecNumber evidence="7">5.3.1.9</ecNumber>
    </recommendedName>
    <alternativeName>
        <fullName evidence="7">Phosphoglucose isomerase</fullName>
        <shortName evidence="7">PGI</shortName>
    </alternativeName>
    <alternativeName>
        <fullName evidence="7">Phosphohexose isomerase</fullName>
        <shortName evidence="7">PHI</shortName>
    </alternativeName>
</protein>
<dbReference type="eggNOG" id="COG0166">
    <property type="taxonomic scope" value="Bacteria"/>
</dbReference>